<evidence type="ECO:0000256" key="7">
    <source>
        <dbReference type="ARBA" id="ARBA00048126"/>
    </source>
</evidence>
<sequence length="526" mass="57510">MKYKIVVCDHIHQKGLDLLTAQSDVQMENLASLPKDELLTKIKEADVVITRSSTDVDEAFLASSGQIRAVVRAGVGVDNVDIEGCSRKGIVVMNVPTANTIAAVELTMAHLINAVRNFPGANTQLKHERKWKREDWYGIELKGKKLGIIGFGNIGSRVGIRARAFEMEVLAYDPYILPSKATDLGVAYATNFEDILSCDIITIHTPKNAETKNMITAKQIAQMKDGVILINCARGGLYNEKDLYDALSVGKIKWAGIDVFDKEPAINNALLDLPNVYVTPHIGANTLESQEQIAIQAAQAAIEAARGSSYPNALNLPVKESELPSMVKPYLELIQKLAFLAVQANKGVITSIHIEAQGEISAYGDSLQTFALVGALNASLGDKINYVNAPFVAKERGIDVKMTLKQESETYKNHIYITLSTQNESITLSGAVFEDRHLRLTSINHFQFDIEPKGKMIFFKNTDVPGVIGLVGSILGNHQVNISDFRLARQNKEAMAVILVDSEVSNEVIGQLENIPACLSIKIVNV</sequence>
<keyword evidence="6 9" id="KW-0520">NAD</keyword>
<dbReference type="FunFam" id="3.30.1330.90:FF:000003">
    <property type="entry name" value="D-3-phosphoglycerate dehydrogenase"/>
    <property type="match status" value="1"/>
</dbReference>
<evidence type="ECO:0000256" key="9">
    <source>
        <dbReference type="RuleBase" id="RU363003"/>
    </source>
</evidence>
<dbReference type="Gene3D" id="3.40.50.720">
    <property type="entry name" value="NAD(P)-binding Rossmann-like Domain"/>
    <property type="match status" value="2"/>
</dbReference>
<dbReference type="InterPro" id="IPR006139">
    <property type="entry name" value="D-isomer_2_OHA_DH_cat_dom"/>
</dbReference>
<keyword evidence="9" id="KW-0718">Serine biosynthesis</keyword>
<dbReference type="Pfam" id="PF00389">
    <property type="entry name" value="2-Hacid_dh"/>
    <property type="match status" value="1"/>
</dbReference>
<keyword evidence="9" id="KW-0028">Amino-acid biosynthesis</keyword>
<protein>
    <recommendedName>
        <fullName evidence="4 9">D-3-phosphoglycerate dehydrogenase</fullName>
        <ecNumber evidence="9">1.1.1.95</ecNumber>
    </recommendedName>
</protein>
<evidence type="ECO:0000313" key="11">
    <source>
        <dbReference type="EMBL" id="AAP76732.1"/>
    </source>
</evidence>
<comment type="similarity">
    <text evidence="3 9">Belongs to the D-isomer specific 2-hydroxyacid dehydrogenase family.</text>
</comment>
<dbReference type="KEGG" id="hhe:HH_0135"/>
<dbReference type="SUPFAM" id="SSF143548">
    <property type="entry name" value="Serine metabolism enzymes domain"/>
    <property type="match status" value="1"/>
</dbReference>
<evidence type="ECO:0000259" key="10">
    <source>
        <dbReference type="PROSITE" id="PS51671"/>
    </source>
</evidence>
<dbReference type="PANTHER" id="PTHR42938:SF47">
    <property type="entry name" value="HYDROXYPYRUVATE REDUCTASE"/>
    <property type="match status" value="1"/>
</dbReference>
<evidence type="ECO:0000256" key="5">
    <source>
        <dbReference type="ARBA" id="ARBA00023002"/>
    </source>
</evidence>
<dbReference type="RefSeq" id="WP_011114978.1">
    <property type="nucleotide sequence ID" value="NC_004917.1"/>
</dbReference>
<dbReference type="Gene3D" id="3.30.70.260">
    <property type="match status" value="1"/>
</dbReference>
<proteinExistence type="inferred from homology"/>
<name>Q7VJV8_HELHP</name>
<dbReference type="CDD" id="cd12173">
    <property type="entry name" value="PGDH_4"/>
    <property type="match status" value="1"/>
</dbReference>
<dbReference type="PANTHER" id="PTHR42938">
    <property type="entry name" value="FORMATE DEHYDROGENASE 1"/>
    <property type="match status" value="1"/>
</dbReference>
<evidence type="ECO:0000256" key="2">
    <source>
        <dbReference type="ARBA" id="ARBA00005216"/>
    </source>
</evidence>
<dbReference type="InterPro" id="IPR045626">
    <property type="entry name" value="PGDH_ASB_dom"/>
</dbReference>
<dbReference type="HOGENOM" id="CLU_019796_8_1_7"/>
<dbReference type="SUPFAM" id="SSF52283">
    <property type="entry name" value="Formate/glycerate dehydrogenase catalytic domain-like"/>
    <property type="match status" value="1"/>
</dbReference>
<dbReference type="InterPro" id="IPR036291">
    <property type="entry name" value="NAD(P)-bd_dom_sf"/>
</dbReference>
<dbReference type="UniPathway" id="UPA00135">
    <property type="reaction ID" value="UER00196"/>
</dbReference>
<dbReference type="STRING" id="235279.HH_0135"/>
<dbReference type="GO" id="GO:0006564">
    <property type="term" value="P:L-serine biosynthetic process"/>
    <property type="evidence" value="ECO:0007669"/>
    <property type="project" value="UniProtKB-UniRule"/>
</dbReference>
<evidence type="ECO:0000256" key="8">
    <source>
        <dbReference type="ARBA" id="ARBA00048731"/>
    </source>
</evidence>
<accession>Q7VJV8</accession>
<keyword evidence="5 9" id="KW-0560">Oxidoreductase</keyword>
<feature type="domain" description="ACT" evidence="10">
    <location>
        <begin position="456"/>
        <end position="526"/>
    </location>
</feature>
<dbReference type="InterPro" id="IPR029009">
    <property type="entry name" value="ASB_dom_sf"/>
</dbReference>
<dbReference type="SUPFAM" id="SSF51735">
    <property type="entry name" value="NAD(P)-binding Rossmann-fold domains"/>
    <property type="match status" value="1"/>
</dbReference>
<dbReference type="CDD" id="cd04902">
    <property type="entry name" value="ACT_3PGDH-xct"/>
    <property type="match status" value="1"/>
</dbReference>
<dbReference type="Proteomes" id="UP000002495">
    <property type="component" value="Chromosome"/>
</dbReference>
<organism evidence="11 12">
    <name type="scientific">Helicobacter hepaticus (strain ATCC 51449 / 3B1)</name>
    <dbReference type="NCBI Taxonomy" id="235279"/>
    <lineage>
        <taxon>Bacteria</taxon>
        <taxon>Pseudomonadati</taxon>
        <taxon>Campylobacterota</taxon>
        <taxon>Epsilonproteobacteria</taxon>
        <taxon>Campylobacterales</taxon>
        <taxon>Helicobacteraceae</taxon>
        <taxon>Helicobacter</taxon>
    </lineage>
</organism>
<dbReference type="Gene3D" id="3.30.1330.90">
    <property type="entry name" value="D-3-phosphoglycerate dehydrogenase, domain 3"/>
    <property type="match status" value="1"/>
</dbReference>
<dbReference type="PROSITE" id="PS00065">
    <property type="entry name" value="D_2_HYDROXYACID_DH_1"/>
    <property type="match status" value="1"/>
</dbReference>
<comment type="catalytic activity">
    <reaction evidence="8 9">
        <text>(2R)-3-phosphoglycerate + NAD(+) = 3-phosphooxypyruvate + NADH + H(+)</text>
        <dbReference type="Rhea" id="RHEA:12641"/>
        <dbReference type="ChEBI" id="CHEBI:15378"/>
        <dbReference type="ChEBI" id="CHEBI:18110"/>
        <dbReference type="ChEBI" id="CHEBI:57540"/>
        <dbReference type="ChEBI" id="CHEBI:57945"/>
        <dbReference type="ChEBI" id="CHEBI:58272"/>
        <dbReference type="EC" id="1.1.1.95"/>
    </reaction>
</comment>
<dbReference type="InterPro" id="IPR002912">
    <property type="entry name" value="ACT_dom"/>
</dbReference>
<dbReference type="NCBIfam" id="TIGR01327">
    <property type="entry name" value="PGDH"/>
    <property type="match status" value="1"/>
</dbReference>
<dbReference type="SUPFAM" id="SSF55021">
    <property type="entry name" value="ACT-like"/>
    <property type="match status" value="1"/>
</dbReference>
<dbReference type="Pfam" id="PF19304">
    <property type="entry name" value="PGDH_inter"/>
    <property type="match status" value="1"/>
</dbReference>
<dbReference type="EMBL" id="AE017125">
    <property type="protein sequence ID" value="AAP76732.1"/>
    <property type="molecule type" value="Genomic_DNA"/>
</dbReference>
<dbReference type="PROSITE" id="PS51671">
    <property type="entry name" value="ACT"/>
    <property type="match status" value="1"/>
</dbReference>
<dbReference type="eggNOG" id="COG0111">
    <property type="taxonomic scope" value="Bacteria"/>
</dbReference>
<dbReference type="FunFam" id="3.40.50.720:FF:000021">
    <property type="entry name" value="D-3-phosphoglycerate dehydrogenase"/>
    <property type="match status" value="1"/>
</dbReference>
<dbReference type="GO" id="GO:0004617">
    <property type="term" value="F:phosphoglycerate dehydrogenase activity"/>
    <property type="evidence" value="ECO:0007669"/>
    <property type="project" value="UniProtKB-UniRule"/>
</dbReference>
<dbReference type="InterPro" id="IPR006140">
    <property type="entry name" value="D-isomer_DH_NAD-bd"/>
</dbReference>
<dbReference type="AlphaFoldDB" id="Q7VJV8"/>
<evidence type="ECO:0000256" key="6">
    <source>
        <dbReference type="ARBA" id="ARBA00023027"/>
    </source>
</evidence>
<evidence type="ECO:0000256" key="3">
    <source>
        <dbReference type="ARBA" id="ARBA00005854"/>
    </source>
</evidence>
<evidence type="ECO:0000313" key="12">
    <source>
        <dbReference type="Proteomes" id="UP000002495"/>
    </source>
</evidence>
<evidence type="ECO:0000256" key="1">
    <source>
        <dbReference type="ARBA" id="ARBA00003800"/>
    </source>
</evidence>
<dbReference type="InterPro" id="IPR045865">
    <property type="entry name" value="ACT-like_dom_sf"/>
</dbReference>
<dbReference type="InterPro" id="IPR029752">
    <property type="entry name" value="D-isomer_DH_CS1"/>
</dbReference>
<dbReference type="GO" id="GO:0051287">
    <property type="term" value="F:NAD binding"/>
    <property type="evidence" value="ECO:0007669"/>
    <property type="project" value="UniProtKB-UniRule"/>
</dbReference>
<dbReference type="OrthoDB" id="9793626at2"/>
<evidence type="ECO:0000256" key="4">
    <source>
        <dbReference type="ARBA" id="ARBA00021582"/>
    </source>
</evidence>
<reference evidence="11 12" key="1">
    <citation type="journal article" date="2003" name="Proc. Natl. Acad. Sci. U.S.A.">
        <title>The complete genome sequence of the carcinogenic bacterium Helicobacter hepaticus.</title>
        <authorList>
            <person name="Suerbaum S."/>
            <person name="Josenhans C."/>
            <person name="Sterzenbach T."/>
            <person name="Drescher B."/>
            <person name="Brandt P."/>
            <person name="Bell M."/>
            <person name="Droege M."/>
            <person name="Fartmann B."/>
            <person name="Fischer H.-P."/>
            <person name="Ge Z."/>
            <person name="Hoerster A."/>
            <person name="Holland R."/>
            <person name="Klein K."/>
            <person name="Koenig J."/>
            <person name="Macko L."/>
            <person name="Mendz G.L."/>
            <person name="Nyakatura G."/>
            <person name="Schauer D.B."/>
            <person name="Shen Z."/>
            <person name="Weber J."/>
            <person name="Frosch M."/>
            <person name="Fox J.G."/>
        </authorList>
    </citation>
    <scope>NUCLEOTIDE SEQUENCE [LARGE SCALE GENOMIC DNA]</scope>
    <source>
        <strain evidence="12">ATCC 51449 / 3B1</strain>
    </source>
</reference>
<dbReference type="Pfam" id="PF02826">
    <property type="entry name" value="2-Hacid_dh_C"/>
    <property type="match status" value="1"/>
</dbReference>
<comment type="pathway">
    <text evidence="2 9">Amino-acid biosynthesis; L-serine biosynthesis; L-serine from 3-phospho-D-glycerate: step 1/3.</text>
</comment>
<dbReference type="InterPro" id="IPR006236">
    <property type="entry name" value="PGDH"/>
</dbReference>
<dbReference type="EC" id="1.1.1.95" evidence="9"/>
<keyword evidence="12" id="KW-1185">Reference proteome</keyword>
<gene>
    <name evidence="11" type="primary">serA</name>
    <name evidence="11" type="ordered locus">HH_0135</name>
</gene>
<comment type="catalytic activity">
    <reaction evidence="7">
        <text>(R)-2-hydroxyglutarate + NAD(+) = 2-oxoglutarate + NADH + H(+)</text>
        <dbReference type="Rhea" id="RHEA:49612"/>
        <dbReference type="ChEBI" id="CHEBI:15378"/>
        <dbReference type="ChEBI" id="CHEBI:15801"/>
        <dbReference type="ChEBI" id="CHEBI:16810"/>
        <dbReference type="ChEBI" id="CHEBI:57540"/>
        <dbReference type="ChEBI" id="CHEBI:57945"/>
        <dbReference type="EC" id="1.1.1.399"/>
    </reaction>
</comment>
<comment type="function">
    <text evidence="1">Catalyzes the reversible oxidation of 3-phospho-D-glycerate to 3-phosphonooxypyruvate, the first step of the phosphorylated L-serine biosynthesis pathway. Also catalyzes the reversible oxidation of 2-hydroxyglutarate to 2-oxoglutarate.</text>
</comment>